<dbReference type="GO" id="GO:0046872">
    <property type="term" value="F:metal ion binding"/>
    <property type="evidence" value="ECO:0007669"/>
    <property type="project" value="UniProtKB-KW"/>
</dbReference>
<keyword evidence="8" id="KW-1185">Reference proteome</keyword>
<dbReference type="AlphaFoldDB" id="A0A6G1GXE4"/>
<dbReference type="OrthoDB" id="4018688at2759"/>
<evidence type="ECO:0000259" key="6">
    <source>
        <dbReference type="Pfam" id="PF01975"/>
    </source>
</evidence>
<keyword evidence="5" id="KW-0732">Signal</keyword>
<reference evidence="7" key="1">
    <citation type="journal article" date="2020" name="Stud. Mycol.">
        <title>101 Dothideomycetes genomes: a test case for predicting lifestyles and emergence of pathogens.</title>
        <authorList>
            <person name="Haridas S."/>
            <person name="Albert R."/>
            <person name="Binder M."/>
            <person name="Bloem J."/>
            <person name="Labutti K."/>
            <person name="Salamov A."/>
            <person name="Andreopoulos B."/>
            <person name="Baker S."/>
            <person name="Barry K."/>
            <person name="Bills G."/>
            <person name="Bluhm B."/>
            <person name="Cannon C."/>
            <person name="Castanera R."/>
            <person name="Culley D."/>
            <person name="Daum C."/>
            <person name="Ezra D."/>
            <person name="Gonzalez J."/>
            <person name="Henrissat B."/>
            <person name="Kuo A."/>
            <person name="Liang C."/>
            <person name="Lipzen A."/>
            <person name="Lutzoni F."/>
            <person name="Magnuson J."/>
            <person name="Mondo S."/>
            <person name="Nolan M."/>
            <person name="Ohm R."/>
            <person name="Pangilinan J."/>
            <person name="Park H.-J."/>
            <person name="Ramirez L."/>
            <person name="Alfaro M."/>
            <person name="Sun H."/>
            <person name="Tritt A."/>
            <person name="Yoshinaga Y."/>
            <person name="Zwiers L.-H."/>
            <person name="Turgeon B."/>
            <person name="Goodwin S."/>
            <person name="Spatafora J."/>
            <person name="Crous P."/>
            <person name="Grigoriev I."/>
        </authorList>
    </citation>
    <scope>NUCLEOTIDE SEQUENCE</scope>
    <source>
        <strain evidence="7">CBS 113979</strain>
    </source>
</reference>
<keyword evidence="2" id="KW-0479">Metal-binding</keyword>
<feature type="domain" description="Survival protein SurE-like phosphatase/nucleotidase" evidence="6">
    <location>
        <begin position="27"/>
        <end position="226"/>
    </location>
</feature>
<sequence length="306" mass="32056">MRPFTHLVPVALLLFTTLPSAVTSVNIVLSNDDGWAELNVRQFYKSLTSAGQSVVLSAPAIDQSGRSSLDAPPQPLNQPCQFNSCPKGSPATGSNATEPRYNYVNSYPVTAIRYGISVVAPKFFKAVPDLAVAGPNVGANVGAAALISGTVGAATEAAKQRIPSIAFSGTSGKPTAWNAKADSYNLIYSDLATNVTTTLIKSAKPYLPNNAWLNVNFPAVDNKCAKTSDFKFVLSRIYTAVPVLTPADVSTCGKTGRLPNERDVVNTKGCYASISVGLADTKLDADAITQAAVLAKLKSILSCLPA</sequence>
<evidence type="ECO:0000256" key="2">
    <source>
        <dbReference type="ARBA" id="ARBA00022723"/>
    </source>
</evidence>
<evidence type="ECO:0000256" key="4">
    <source>
        <dbReference type="SAM" id="MobiDB-lite"/>
    </source>
</evidence>
<dbReference type="Gene3D" id="3.40.1210.10">
    <property type="entry name" value="Survival protein SurE-like phosphatase/nucleotidase"/>
    <property type="match status" value="1"/>
</dbReference>
<dbReference type="PANTHER" id="PTHR30457">
    <property type="entry name" value="5'-NUCLEOTIDASE SURE"/>
    <property type="match status" value="1"/>
</dbReference>
<dbReference type="InterPro" id="IPR030048">
    <property type="entry name" value="SurE"/>
</dbReference>
<dbReference type="EMBL" id="ML977162">
    <property type="protein sequence ID" value="KAF1985440.1"/>
    <property type="molecule type" value="Genomic_DNA"/>
</dbReference>
<evidence type="ECO:0000256" key="1">
    <source>
        <dbReference type="ARBA" id="ARBA00011062"/>
    </source>
</evidence>
<feature type="chain" id="PRO_5026026338" evidence="5">
    <location>
        <begin position="25"/>
        <end position="306"/>
    </location>
</feature>
<feature type="region of interest" description="Disordered" evidence="4">
    <location>
        <begin position="64"/>
        <end position="97"/>
    </location>
</feature>
<dbReference type="SUPFAM" id="SSF64167">
    <property type="entry name" value="SurE-like"/>
    <property type="match status" value="1"/>
</dbReference>
<organism evidence="7 8">
    <name type="scientific">Aulographum hederae CBS 113979</name>
    <dbReference type="NCBI Taxonomy" id="1176131"/>
    <lineage>
        <taxon>Eukaryota</taxon>
        <taxon>Fungi</taxon>
        <taxon>Dikarya</taxon>
        <taxon>Ascomycota</taxon>
        <taxon>Pezizomycotina</taxon>
        <taxon>Dothideomycetes</taxon>
        <taxon>Pleosporomycetidae</taxon>
        <taxon>Aulographales</taxon>
        <taxon>Aulographaceae</taxon>
    </lineage>
</organism>
<evidence type="ECO:0000256" key="3">
    <source>
        <dbReference type="ARBA" id="ARBA00022801"/>
    </source>
</evidence>
<dbReference type="Proteomes" id="UP000800041">
    <property type="component" value="Unassembled WGS sequence"/>
</dbReference>
<feature type="signal peptide" evidence="5">
    <location>
        <begin position="1"/>
        <end position="24"/>
    </location>
</feature>
<dbReference type="InterPro" id="IPR002828">
    <property type="entry name" value="SurE-like_Pase/nucleotidase"/>
</dbReference>
<evidence type="ECO:0000313" key="7">
    <source>
        <dbReference type="EMBL" id="KAF1985440.1"/>
    </source>
</evidence>
<keyword evidence="3" id="KW-0378">Hydrolase</keyword>
<protein>
    <submittedName>
        <fullName evidence="7">Sure-like protein</fullName>
    </submittedName>
</protein>
<dbReference type="GO" id="GO:0008252">
    <property type="term" value="F:nucleotidase activity"/>
    <property type="evidence" value="ECO:0007669"/>
    <property type="project" value="InterPro"/>
</dbReference>
<proteinExistence type="inferred from homology"/>
<dbReference type="InterPro" id="IPR036523">
    <property type="entry name" value="SurE-like_sf"/>
</dbReference>
<gene>
    <name evidence="7" type="ORF">K402DRAFT_394776</name>
</gene>
<evidence type="ECO:0000256" key="5">
    <source>
        <dbReference type="SAM" id="SignalP"/>
    </source>
</evidence>
<dbReference type="Pfam" id="PF01975">
    <property type="entry name" value="SurE"/>
    <property type="match status" value="1"/>
</dbReference>
<comment type="similarity">
    <text evidence="1">Belongs to the SurE nucleotidase family.</text>
</comment>
<dbReference type="PANTHER" id="PTHR30457:SF0">
    <property type="entry name" value="PHOSPHATASE, PUTATIVE (AFU_ORTHOLOGUE AFUA_4G01070)-RELATED"/>
    <property type="match status" value="1"/>
</dbReference>
<feature type="compositionally biased region" description="Polar residues" evidence="4">
    <location>
        <begin position="77"/>
        <end position="97"/>
    </location>
</feature>
<name>A0A6G1GXE4_9PEZI</name>
<accession>A0A6G1GXE4</accession>
<evidence type="ECO:0000313" key="8">
    <source>
        <dbReference type="Proteomes" id="UP000800041"/>
    </source>
</evidence>